<evidence type="ECO:0000259" key="10">
    <source>
        <dbReference type="Pfam" id="PF00720"/>
    </source>
</evidence>
<dbReference type="Pfam" id="PF00720">
    <property type="entry name" value="SSI"/>
    <property type="match status" value="1"/>
</dbReference>
<organism evidence="11 12">
    <name type="scientific">Nonomuraea zeae</name>
    <dbReference type="NCBI Taxonomy" id="1642303"/>
    <lineage>
        <taxon>Bacteria</taxon>
        <taxon>Bacillati</taxon>
        <taxon>Actinomycetota</taxon>
        <taxon>Actinomycetes</taxon>
        <taxon>Streptosporangiales</taxon>
        <taxon>Streptosporangiaceae</taxon>
        <taxon>Nonomuraea</taxon>
    </lineage>
</organism>
<evidence type="ECO:0000256" key="4">
    <source>
        <dbReference type="ARBA" id="ARBA00022525"/>
    </source>
</evidence>
<reference evidence="11 12" key="1">
    <citation type="submission" date="2019-05" db="EMBL/GenBank/DDBJ databases">
        <title>Draft genome sequence of Nonomuraea zeae DSM 100528.</title>
        <authorList>
            <person name="Saricaoglu S."/>
            <person name="Isik K."/>
        </authorList>
    </citation>
    <scope>NUCLEOTIDE SEQUENCE [LARGE SCALE GENOMIC DNA]</scope>
    <source>
        <strain evidence="11 12">DSM 100528</strain>
    </source>
</reference>
<comment type="subcellular location">
    <subcellularLocation>
        <location evidence="1">Secreted</location>
    </subcellularLocation>
</comment>
<dbReference type="InterPro" id="IPR020054">
    <property type="entry name" value="Prot_inh_SSI_I16_CS"/>
</dbReference>
<dbReference type="Gene3D" id="3.30.350.10">
    <property type="entry name" value="Subtilisin inhibitor-like"/>
    <property type="match status" value="1"/>
</dbReference>
<comment type="subunit">
    <text evidence="3">Homodimer.</text>
</comment>
<keyword evidence="7" id="KW-1015">Disulfide bond</keyword>
<dbReference type="InterPro" id="IPR023549">
    <property type="entry name" value="Subtilisin_inhibitor"/>
</dbReference>
<dbReference type="PRINTS" id="PR00294">
    <property type="entry name" value="SSBTLNINHBTR"/>
</dbReference>
<dbReference type="OrthoDB" id="3542626at2"/>
<sequence>MLGTALTREVSMSLMLTAARRVTALGLCAAAIVAGPFAAFPASAAAAGAELFITVTPRDGGAYSMRLTCAPDGGFHPRPREACDALRSVDGWVGDLDVDPGPCPRIYDPVEVEVTGHWYGRREPYYEEFANRCEMERKLGPVV</sequence>
<dbReference type="AlphaFoldDB" id="A0A5S4EZ87"/>
<keyword evidence="6 8" id="KW-0722">Serine protease inhibitor</keyword>
<name>A0A5S4EZ87_9ACTN</name>
<dbReference type="PROSITE" id="PS00999">
    <property type="entry name" value="SSI"/>
    <property type="match status" value="1"/>
</dbReference>
<evidence type="ECO:0000313" key="12">
    <source>
        <dbReference type="Proteomes" id="UP000306628"/>
    </source>
</evidence>
<evidence type="ECO:0000256" key="6">
    <source>
        <dbReference type="ARBA" id="ARBA00022900"/>
    </source>
</evidence>
<keyword evidence="9" id="KW-0732">Signal</keyword>
<evidence type="ECO:0000256" key="7">
    <source>
        <dbReference type="ARBA" id="ARBA00023157"/>
    </source>
</evidence>
<keyword evidence="12" id="KW-1185">Reference proteome</keyword>
<evidence type="ECO:0000256" key="8">
    <source>
        <dbReference type="RuleBase" id="RU003471"/>
    </source>
</evidence>
<feature type="domain" description="Subtilisin inhibitor" evidence="10">
    <location>
        <begin position="64"/>
        <end position="131"/>
    </location>
</feature>
<evidence type="ECO:0000256" key="1">
    <source>
        <dbReference type="ARBA" id="ARBA00004613"/>
    </source>
</evidence>
<gene>
    <name evidence="11" type="ORF">ETD85_61825</name>
</gene>
<evidence type="ECO:0000256" key="2">
    <source>
        <dbReference type="ARBA" id="ARBA00010472"/>
    </source>
</evidence>
<proteinExistence type="inferred from homology"/>
<dbReference type="EMBL" id="VCKX01000618">
    <property type="protein sequence ID" value="TMR09001.1"/>
    <property type="molecule type" value="Genomic_DNA"/>
</dbReference>
<dbReference type="SUPFAM" id="SSF55399">
    <property type="entry name" value="Subtilisin inhibitor"/>
    <property type="match status" value="1"/>
</dbReference>
<dbReference type="InterPro" id="IPR000691">
    <property type="entry name" value="Prot_inh_I16_SSI"/>
</dbReference>
<comment type="similarity">
    <text evidence="2 8">Belongs to the protease inhibitor I16 (SSI) family.</text>
</comment>
<evidence type="ECO:0000256" key="5">
    <source>
        <dbReference type="ARBA" id="ARBA00022690"/>
    </source>
</evidence>
<keyword evidence="4" id="KW-0964">Secreted</keyword>
<feature type="signal peptide" evidence="9">
    <location>
        <begin position="1"/>
        <end position="44"/>
    </location>
</feature>
<feature type="chain" id="PRO_5038969029" evidence="9">
    <location>
        <begin position="45"/>
        <end position="143"/>
    </location>
</feature>
<dbReference type="Proteomes" id="UP000306628">
    <property type="component" value="Unassembled WGS sequence"/>
</dbReference>
<evidence type="ECO:0000313" key="11">
    <source>
        <dbReference type="EMBL" id="TMR09001.1"/>
    </source>
</evidence>
<comment type="caution">
    <text evidence="11">The sequence shown here is derived from an EMBL/GenBank/DDBJ whole genome shotgun (WGS) entry which is preliminary data.</text>
</comment>
<dbReference type="GO" id="GO:0005576">
    <property type="term" value="C:extracellular region"/>
    <property type="evidence" value="ECO:0007669"/>
    <property type="project" value="UniProtKB-SubCell"/>
</dbReference>
<dbReference type="InterPro" id="IPR036819">
    <property type="entry name" value="Subtilisin_inhibitor-like_sf"/>
</dbReference>
<evidence type="ECO:0000256" key="9">
    <source>
        <dbReference type="SAM" id="SignalP"/>
    </source>
</evidence>
<accession>A0A5S4EZ87</accession>
<keyword evidence="5 8" id="KW-0646">Protease inhibitor</keyword>
<protein>
    <submittedName>
        <fullName evidence="11">Proteinase inhibitor I4 serpin</fullName>
    </submittedName>
</protein>
<dbReference type="GO" id="GO:0004867">
    <property type="term" value="F:serine-type endopeptidase inhibitor activity"/>
    <property type="evidence" value="ECO:0007669"/>
    <property type="project" value="UniProtKB-KW"/>
</dbReference>
<evidence type="ECO:0000256" key="3">
    <source>
        <dbReference type="ARBA" id="ARBA00011738"/>
    </source>
</evidence>